<comment type="similarity">
    <text evidence="9">Belongs to the class-III pyridoxal-phosphate-dependent aminotransferase family. BioA subfamily.</text>
</comment>
<dbReference type="HAMAP" id="MF_00834">
    <property type="entry name" value="BioA"/>
    <property type="match status" value="1"/>
</dbReference>
<dbReference type="Gene3D" id="3.90.1150.10">
    <property type="entry name" value="Aspartate Aminotransferase, domain 1"/>
    <property type="match status" value="1"/>
</dbReference>
<dbReference type="Pfam" id="PF00202">
    <property type="entry name" value="Aminotran_3"/>
    <property type="match status" value="1"/>
</dbReference>
<comment type="pathway">
    <text evidence="2 9">Cofactor biosynthesis; biotin biosynthesis; 7,8-diaminononanoate from 8-amino-7-oxononanoate (SAM route): step 1/1.</text>
</comment>
<protein>
    <recommendedName>
        <fullName evidence="9">Adenosylmethionine-8-amino-7-oxononanoate aminotransferase</fullName>
        <ecNumber evidence="9">2.6.1.62</ecNumber>
    </recommendedName>
    <alternativeName>
        <fullName evidence="9">7,8-diamino-pelargonic acid aminotransferase</fullName>
        <shortName evidence="9">DAPA AT</shortName>
        <shortName evidence="9">DAPA aminotransferase</shortName>
    </alternativeName>
    <alternativeName>
        <fullName evidence="9">7,8-diaminononanoate synthase</fullName>
        <shortName evidence="9">DANS</shortName>
    </alternativeName>
    <alternativeName>
        <fullName evidence="9">Diaminopelargonic acid synthase</fullName>
    </alternativeName>
</protein>
<keyword evidence="5 9" id="KW-0949">S-adenosyl-L-methionine</keyword>
<reference evidence="11" key="1">
    <citation type="journal article" date="2012" name="PLoS ONE">
        <title>Comparative analysis of genome sequences covering the seven cronobacter species.</title>
        <authorList>
            <person name="Joseph S."/>
            <person name="Desai P."/>
            <person name="Ji Y."/>
            <person name="Cummings C.A."/>
            <person name="Shih R."/>
            <person name="Degoricija L."/>
            <person name="Rico A."/>
            <person name="Brzoska P."/>
            <person name="Hamby S.E."/>
            <person name="Masood N."/>
            <person name="Hariri S."/>
            <person name="Sonbol H."/>
            <person name="Chuzhanova N."/>
            <person name="McClelland M."/>
            <person name="Furtado M.R."/>
            <person name="Forsythe S.J."/>
        </authorList>
    </citation>
    <scope>NUCLEOTIDE SEQUENCE [LARGE SCALE GENOMIC DNA]</scope>
    <source>
        <strain evidence="11">1210</strain>
    </source>
</reference>
<dbReference type="InterPro" id="IPR049704">
    <property type="entry name" value="Aminotrans_3_PPA_site"/>
</dbReference>
<evidence type="ECO:0000256" key="6">
    <source>
        <dbReference type="ARBA" id="ARBA00022756"/>
    </source>
</evidence>
<keyword evidence="9" id="KW-0963">Cytoplasm</keyword>
<comment type="subunit">
    <text evidence="9">Homodimer.</text>
</comment>
<organism evidence="10 11">
    <name type="scientific">Cronobacter dublinensis 1210</name>
    <dbReference type="NCBI Taxonomy" id="1208656"/>
    <lineage>
        <taxon>Bacteria</taxon>
        <taxon>Pseudomonadati</taxon>
        <taxon>Pseudomonadota</taxon>
        <taxon>Gammaproteobacteria</taxon>
        <taxon>Enterobacterales</taxon>
        <taxon>Enterobacteriaceae</taxon>
        <taxon>Cronobacter</taxon>
    </lineage>
</organism>
<keyword evidence="7 9" id="KW-0663">Pyridoxal phosphate</keyword>
<evidence type="ECO:0000256" key="8">
    <source>
        <dbReference type="ARBA" id="ARBA00048449"/>
    </source>
</evidence>
<evidence type="ECO:0000256" key="5">
    <source>
        <dbReference type="ARBA" id="ARBA00022691"/>
    </source>
</evidence>
<evidence type="ECO:0000313" key="11">
    <source>
        <dbReference type="Proteomes" id="UP000009342"/>
    </source>
</evidence>
<evidence type="ECO:0000256" key="9">
    <source>
        <dbReference type="HAMAP-Rule" id="MF_00834"/>
    </source>
</evidence>
<feature type="binding site" evidence="9">
    <location>
        <position position="53"/>
    </location>
    <ligand>
        <name>substrate</name>
    </ligand>
</feature>
<dbReference type="SUPFAM" id="SSF53383">
    <property type="entry name" value="PLP-dependent transferases"/>
    <property type="match status" value="1"/>
</dbReference>
<dbReference type="InterPro" id="IPR005815">
    <property type="entry name" value="BioA"/>
</dbReference>
<keyword evidence="3 9" id="KW-0032">Aminotransferase</keyword>
<keyword evidence="6 9" id="KW-0093">Biotin biosynthesis</keyword>
<feature type="binding site" evidence="9">
    <location>
        <position position="246"/>
    </location>
    <ligand>
        <name>pyridoxal 5'-phosphate</name>
        <dbReference type="ChEBI" id="CHEBI:597326"/>
    </ligand>
</feature>
<dbReference type="CDD" id="cd00610">
    <property type="entry name" value="OAT_like"/>
    <property type="match status" value="1"/>
</dbReference>
<feature type="binding site" evidence="9">
    <location>
        <position position="308"/>
    </location>
    <ligand>
        <name>substrate</name>
    </ligand>
</feature>
<proteinExistence type="inferred from homology"/>
<dbReference type="PANTHER" id="PTHR42684:SF17">
    <property type="entry name" value="ADENOSYLMETHIONINE-8-AMINO-7-OXONONANOATE AMINOTRANSFERASE"/>
    <property type="match status" value="1"/>
</dbReference>
<evidence type="ECO:0000256" key="7">
    <source>
        <dbReference type="ARBA" id="ARBA00022898"/>
    </source>
</evidence>
<dbReference type="EMBL" id="CAKZ01000196">
    <property type="protein sequence ID" value="CCJ83337.1"/>
    <property type="molecule type" value="Genomic_DNA"/>
</dbReference>
<evidence type="ECO:0000313" key="10">
    <source>
        <dbReference type="EMBL" id="CCJ83337.1"/>
    </source>
</evidence>
<dbReference type="Proteomes" id="UP000009342">
    <property type="component" value="Unassembled WGS sequence"/>
</dbReference>
<feature type="modified residue" description="N6-(pyridoxal phosphate)lysine" evidence="9">
    <location>
        <position position="275"/>
    </location>
</feature>
<dbReference type="PANTHER" id="PTHR42684">
    <property type="entry name" value="ADENOSYLMETHIONINE-8-AMINO-7-OXONONANOATE AMINOTRANSFERASE"/>
    <property type="match status" value="1"/>
</dbReference>
<sequence>MITPDDLAFDRDHIWHPYTSMSAPLPVYPVTAAAGCELQLASGERLVDGMSSWWAAIHGYNHPRLNAAMKSQIDAMSHVMFGGITHPAAIALCRALVAMTPESLECVFLADSGSVAVEVAMKMALQYWHARGEPRQRFLTFRHGYHGDTFGAMSVCDPDNSMHSLWKGYLPENLFAPAPQSRFDGEWDERDIAPFARLLAAHRHEIAAVVLEPIVQGAGGMRMYHPEWLRRIRRMCDREGILLIADEIATGFGRTGKLFACEHAGIAPDILCLGKALTGGTMTLSATLTTRLVAETISNGEAGCFMHGPTFMGNPLACAVAAESLALLATGEWRAQVAAIEHQLREELDPCRTLPQVADVRVLGAIGVVETHHPVDMAALQRFFVKQGVWVRPFGRLIYLMPPYIITPEQLTRLTRAVSEAIKNPRFFRH</sequence>
<feature type="site" description="Participates in the substrate recognition with KAPA and in a stacking interaction with the adenine ring of SAM" evidence="9">
    <location>
        <position position="18"/>
    </location>
</feature>
<evidence type="ECO:0000256" key="1">
    <source>
        <dbReference type="ARBA" id="ARBA00001933"/>
    </source>
</evidence>
<dbReference type="InterPro" id="IPR015421">
    <property type="entry name" value="PyrdxlP-dep_Trfase_major"/>
</dbReference>
<keyword evidence="11" id="KW-1185">Reference proteome</keyword>
<dbReference type="PROSITE" id="PS00600">
    <property type="entry name" value="AA_TRANSFER_CLASS_3"/>
    <property type="match status" value="1"/>
</dbReference>
<comment type="caution">
    <text evidence="10">The sequence shown here is derived from an EMBL/GenBank/DDBJ whole genome shotgun (WGS) entry which is preliminary data.</text>
</comment>
<dbReference type="NCBIfam" id="TIGR00508">
    <property type="entry name" value="bioA"/>
    <property type="match status" value="1"/>
</dbReference>
<dbReference type="EC" id="2.6.1.62" evidence="9"/>
<feature type="binding site" evidence="9">
    <location>
        <position position="392"/>
    </location>
    <ligand>
        <name>substrate</name>
    </ligand>
</feature>
<comment type="function">
    <text evidence="9">Catalyzes the transfer of the alpha-amino group from S-adenosyl-L-methionine (SAM) to 7-keto-8-aminopelargonic acid (KAPA) to form 7,8-diaminopelargonic acid (DAPA). It is the only aminotransferase known to utilize SAM as an amino donor.</text>
</comment>
<feature type="binding site" evidence="9">
    <location>
        <begin position="113"/>
        <end position="114"/>
    </location>
    <ligand>
        <name>pyridoxal 5'-phosphate</name>
        <dbReference type="ChEBI" id="CHEBI:597326"/>
    </ligand>
</feature>
<comment type="subcellular location">
    <subcellularLocation>
        <location evidence="9">Cytoplasm</location>
    </subcellularLocation>
</comment>
<comment type="catalytic activity">
    <reaction evidence="8 9">
        <text>(8S)-8-amino-7-oxononanoate + S-adenosyl-L-methionine = S-adenosyl-4-methylsulfanyl-2-oxobutanoate + (7R,8S)-7,8-diammoniononanoate</text>
        <dbReference type="Rhea" id="RHEA:16861"/>
        <dbReference type="ChEBI" id="CHEBI:16490"/>
        <dbReference type="ChEBI" id="CHEBI:59789"/>
        <dbReference type="ChEBI" id="CHEBI:149468"/>
        <dbReference type="ChEBI" id="CHEBI:149469"/>
        <dbReference type="EC" id="2.6.1.62"/>
    </reaction>
</comment>
<dbReference type="NCBIfam" id="NF004624">
    <property type="entry name" value="PRK05964.1"/>
    <property type="match status" value="1"/>
</dbReference>
<dbReference type="Gene3D" id="3.40.640.10">
    <property type="entry name" value="Type I PLP-dependent aspartate aminotransferase-like (Major domain)"/>
    <property type="match status" value="1"/>
</dbReference>
<dbReference type="InterPro" id="IPR015424">
    <property type="entry name" value="PyrdxlP-dep_Trfase"/>
</dbReference>
<accession>A0ABM9QCK0</accession>
<evidence type="ECO:0000256" key="3">
    <source>
        <dbReference type="ARBA" id="ARBA00022576"/>
    </source>
</evidence>
<comment type="cofactor">
    <cofactor evidence="1 9">
        <name>pyridoxal 5'-phosphate</name>
        <dbReference type="ChEBI" id="CHEBI:597326"/>
    </cofactor>
</comment>
<gene>
    <name evidence="9" type="primary">bioA</name>
    <name evidence="10" type="ORF">BN134_4111</name>
</gene>
<feature type="binding site" evidence="9">
    <location>
        <position position="275"/>
    </location>
    <ligand>
        <name>substrate</name>
    </ligand>
</feature>
<keyword evidence="4 9" id="KW-0808">Transferase</keyword>
<name>A0ABM9QCK0_9ENTR</name>
<feature type="binding site" evidence="9">
    <location>
        <begin position="309"/>
        <end position="310"/>
    </location>
    <ligand>
        <name>pyridoxal 5'-phosphate</name>
        <dbReference type="ChEBI" id="CHEBI:597326"/>
    </ligand>
</feature>
<dbReference type="InterPro" id="IPR015422">
    <property type="entry name" value="PyrdxlP-dep_Trfase_small"/>
</dbReference>
<dbReference type="NCBIfam" id="NF005940">
    <property type="entry name" value="PRK07986.1"/>
    <property type="match status" value="1"/>
</dbReference>
<dbReference type="GO" id="GO:0004015">
    <property type="term" value="F:adenosylmethionine-8-amino-7-oxononanoate transaminase activity"/>
    <property type="evidence" value="ECO:0007669"/>
    <property type="project" value="UniProtKB-EC"/>
</dbReference>
<evidence type="ECO:0000256" key="2">
    <source>
        <dbReference type="ARBA" id="ARBA00005063"/>
    </source>
</evidence>
<evidence type="ECO:0000256" key="4">
    <source>
        <dbReference type="ARBA" id="ARBA00022679"/>
    </source>
</evidence>
<dbReference type="InterPro" id="IPR005814">
    <property type="entry name" value="Aminotrans_3"/>
</dbReference>
<feature type="binding site" evidence="9">
    <location>
        <position position="145"/>
    </location>
    <ligand>
        <name>substrate</name>
    </ligand>
</feature>